<accession>A0AAD6XRS1</accession>
<evidence type="ECO:0000313" key="3">
    <source>
        <dbReference type="Proteomes" id="UP001222325"/>
    </source>
</evidence>
<gene>
    <name evidence="2" type="ORF">B0H15DRAFT_830514</name>
</gene>
<keyword evidence="1" id="KW-0472">Membrane</keyword>
<dbReference type="InterPro" id="IPR029058">
    <property type="entry name" value="AB_hydrolase_fold"/>
</dbReference>
<dbReference type="PANTHER" id="PTHR37471">
    <property type="entry name" value="UNNAMED PRODUCT"/>
    <property type="match status" value="1"/>
</dbReference>
<dbReference type="EMBL" id="JARJCN010000014">
    <property type="protein sequence ID" value="KAJ7094688.1"/>
    <property type="molecule type" value="Genomic_DNA"/>
</dbReference>
<proteinExistence type="predicted"/>
<dbReference type="SUPFAM" id="SSF53474">
    <property type="entry name" value="alpha/beta-Hydrolases"/>
    <property type="match status" value="1"/>
</dbReference>
<keyword evidence="1" id="KW-1133">Transmembrane helix</keyword>
<reference evidence="2" key="1">
    <citation type="submission" date="2023-03" db="EMBL/GenBank/DDBJ databases">
        <title>Massive genome expansion in bonnet fungi (Mycena s.s.) driven by repeated elements and novel gene families across ecological guilds.</title>
        <authorList>
            <consortium name="Lawrence Berkeley National Laboratory"/>
            <person name="Harder C.B."/>
            <person name="Miyauchi S."/>
            <person name="Viragh M."/>
            <person name="Kuo A."/>
            <person name="Thoen E."/>
            <person name="Andreopoulos B."/>
            <person name="Lu D."/>
            <person name="Skrede I."/>
            <person name="Drula E."/>
            <person name="Henrissat B."/>
            <person name="Morin E."/>
            <person name="Kohler A."/>
            <person name="Barry K."/>
            <person name="LaButti K."/>
            <person name="Morin E."/>
            <person name="Salamov A."/>
            <person name="Lipzen A."/>
            <person name="Mereny Z."/>
            <person name="Hegedus B."/>
            <person name="Baldrian P."/>
            <person name="Stursova M."/>
            <person name="Weitz H."/>
            <person name="Taylor A."/>
            <person name="Grigoriev I.V."/>
            <person name="Nagy L.G."/>
            <person name="Martin F."/>
            <person name="Kauserud H."/>
        </authorList>
    </citation>
    <scope>NUCLEOTIDE SEQUENCE</scope>
    <source>
        <strain evidence="2">CBHHK173m</strain>
    </source>
</reference>
<evidence type="ECO:0000313" key="2">
    <source>
        <dbReference type="EMBL" id="KAJ7094688.1"/>
    </source>
</evidence>
<evidence type="ECO:0000256" key="1">
    <source>
        <dbReference type="SAM" id="Phobius"/>
    </source>
</evidence>
<sequence>MGVDTPVQAKSLDISELPDAPRTRDISFYFVAFVLVAPLRAVAPLSWAFVLYSLHTGSIWSFAWKGRLAFALAICEVFFSVYHRYLVALVSVPWKHGTGDIIQLQVAFTRVLKAGLANLPEYGYDEESLDVDRPGSPSESITQLEANDHRAMDFRNVIRTWFGRVPWSSIRRVEIQKWIYWSIFNKDLPEPHLITPTHQAVLDDTLQLLEMRLGTRVAPGSNPDISPMRMTIDPVIVTARPLIYYAFVSGINRYLRGWYRTNWNLRHGNFNDLEYLVYTPETWDPIAGPSPIVFLHGLGLGLFQYSPIIRDLHHQFPDRPLLIPLQPHISQDIFHPKFLDPLFRQDLADRLAGLLRQLGWVSQDGDDLRGSRGVTMLSHSNGSYLHAWCLKRSPELVSRSCFVDPVTFCSWEGDSCYNFLYRRPSSGMDLLIRYFVGTELGVANMMRRNFDWSSNSLWYEEIPNARNPSKTLFLFGGSDDIIDGERVKKYLTSHGVKQGLVYNPSGRHGEALISGGPQHAEVMRWLKASDK</sequence>
<protein>
    <recommendedName>
        <fullName evidence="4">Alpha/beta-hydrolase</fullName>
    </recommendedName>
</protein>
<dbReference type="PANTHER" id="PTHR37471:SF1">
    <property type="entry name" value="AB HYDROLASE-1 DOMAIN-CONTAINING PROTEIN"/>
    <property type="match status" value="1"/>
</dbReference>
<evidence type="ECO:0008006" key="4">
    <source>
        <dbReference type="Google" id="ProtNLM"/>
    </source>
</evidence>
<dbReference type="Gene3D" id="3.40.50.1820">
    <property type="entry name" value="alpha/beta hydrolase"/>
    <property type="match status" value="1"/>
</dbReference>
<dbReference type="Proteomes" id="UP001222325">
    <property type="component" value="Unassembled WGS sequence"/>
</dbReference>
<organism evidence="2 3">
    <name type="scientific">Mycena belliarum</name>
    <dbReference type="NCBI Taxonomy" id="1033014"/>
    <lineage>
        <taxon>Eukaryota</taxon>
        <taxon>Fungi</taxon>
        <taxon>Dikarya</taxon>
        <taxon>Basidiomycota</taxon>
        <taxon>Agaricomycotina</taxon>
        <taxon>Agaricomycetes</taxon>
        <taxon>Agaricomycetidae</taxon>
        <taxon>Agaricales</taxon>
        <taxon>Marasmiineae</taxon>
        <taxon>Mycenaceae</taxon>
        <taxon>Mycena</taxon>
    </lineage>
</organism>
<keyword evidence="1" id="KW-0812">Transmembrane</keyword>
<feature type="transmembrane region" description="Helical" evidence="1">
    <location>
        <begin position="26"/>
        <end position="54"/>
    </location>
</feature>
<keyword evidence="3" id="KW-1185">Reference proteome</keyword>
<name>A0AAD6XRS1_9AGAR</name>
<comment type="caution">
    <text evidence="2">The sequence shown here is derived from an EMBL/GenBank/DDBJ whole genome shotgun (WGS) entry which is preliminary data.</text>
</comment>
<dbReference type="AlphaFoldDB" id="A0AAD6XRS1"/>